<feature type="region of interest" description="Disordered" evidence="5">
    <location>
        <begin position="245"/>
        <end position="279"/>
    </location>
</feature>
<dbReference type="GO" id="GO:0016020">
    <property type="term" value="C:membrane"/>
    <property type="evidence" value="ECO:0007669"/>
    <property type="project" value="UniProtKB-SubCell"/>
</dbReference>
<evidence type="ECO:0000256" key="6">
    <source>
        <dbReference type="SAM" id="Phobius"/>
    </source>
</evidence>
<dbReference type="SMART" id="SM00679">
    <property type="entry name" value="CTNS"/>
    <property type="match status" value="2"/>
</dbReference>
<dbReference type="OrthoDB" id="407617at2759"/>
<dbReference type="Gene3D" id="1.20.1280.290">
    <property type="match status" value="1"/>
</dbReference>
<feature type="transmembrane region" description="Helical" evidence="6">
    <location>
        <begin position="99"/>
        <end position="118"/>
    </location>
</feature>
<dbReference type="AlphaFoldDB" id="A0A8K0TPT3"/>
<feature type="transmembrane region" description="Helical" evidence="6">
    <location>
        <begin position="6"/>
        <end position="30"/>
    </location>
</feature>
<dbReference type="InterPro" id="IPR006603">
    <property type="entry name" value="PQ-loop_rpt"/>
</dbReference>
<feature type="transmembrane region" description="Helical" evidence="6">
    <location>
        <begin position="130"/>
        <end position="150"/>
    </location>
</feature>
<organism evidence="7 8">
    <name type="scientific">Plectosphaerella cucumerina</name>
    <dbReference type="NCBI Taxonomy" id="40658"/>
    <lineage>
        <taxon>Eukaryota</taxon>
        <taxon>Fungi</taxon>
        <taxon>Dikarya</taxon>
        <taxon>Ascomycota</taxon>
        <taxon>Pezizomycotina</taxon>
        <taxon>Sordariomycetes</taxon>
        <taxon>Hypocreomycetidae</taxon>
        <taxon>Glomerellales</taxon>
        <taxon>Plectosphaerellaceae</taxon>
        <taxon>Plectosphaerella</taxon>
    </lineage>
</organism>
<sequence>MDVPAAANVLGTLGAVCWSIQLIPQIVINYRRHHAIGLQPSMMMLWAWAGVPLGVYNIVQGFNVALQIQPQILTVLSLVTWIQCYYYQRKWSVWRSLAVVVPIAMLMGGVQAALIVALRVAKERHLEWPLILMAVLSAALLAAGVLTHYWDIWKHRTVRGISFIFVGIDALGDVFSLASVPFQPRLDVLGMVIYGTELVLWLGVFACGGYYNLLPWLRARGYLSESGTTAAEEGVDLGERAHASGVMAGENPSSTSVFRTVSGDSGAARPRTSRSAQQH</sequence>
<comment type="subcellular location">
    <subcellularLocation>
        <location evidence="1">Membrane</location>
        <topology evidence="1">Multi-pass membrane protein</topology>
    </subcellularLocation>
</comment>
<evidence type="ECO:0000313" key="7">
    <source>
        <dbReference type="EMBL" id="KAH7369160.1"/>
    </source>
</evidence>
<feature type="transmembrane region" description="Helical" evidence="6">
    <location>
        <begin position="42"/>
        <end position="62"/>
    </location>
</feature>
<gene>
    <name evidence="7" type="ORF">B0T11DRAFT_71153</name>
</gene>
<protein>
    <submittedName>
        <fullName evidence="7">PQ loop repeat-domain-containing protein</fullName>
    </submittedName>
</protein>
<dbReference type="InterPro" id="IPR051415">
    <property type="entry name" value="LAAT-1"/>
</dbReference>
<proteinExistence type="predicted"/>
<dbReference type="PANTHER" id="PTHR16201:SF37">
    <property type="entry name" value="PQ-LOOP REPEAT-CONTAINING PROTEIN"/>
    <property type="match status" value="1"/>
</dbReference>
<keyword evidence="4 6" id="KW-0472">Membrane</keyword>
<feature type="transmembrane region" description="Helical" evidence="6">
    <location>
        <begin position="188"/>
        <end position="213"/>
    </location>
</feature>
<evidence type="ECO:0000256" key="3">
    <source>
        <dbReference type="ARBA" id="ARBA00022989"/>
    </source>
</evidence>
<evidence type="ECO:0000313" key="8">
    <source>
        <dbReference type="Proteomes" id="UP000813385"/>
    </source>
</evidence>
<comment type="caution">
    <text evidence="7">The sequence shown here is derived from an EMBL/GenBank/DDBJ whole genome shotgun (WGS) entry which is preliminary data.</text>
</comment>
<feature type="compositionally biased region" description="Polar residues" evidence="5">
    <location>
        <begin position="251"/>
        <end position="263"/>
    </location>
</feature>
<accession>A0A8K0TPT3</accession>
<reference evidence="7" key="1">
    <citation type="journal article" date="2021" name="Nat. Commun.">
        <title>Genetic determinants of endophytism in the Arabidopsis root mycobiome.</title>
        <authorList>
            <person name="Mesny F."/>
            <person name="Miyauchi S."/>
            <person name="Thiergart T."/>
            <person name="Pickel B."/>
            <person name="Atanasova L."/>
            <person name="Karlsson M."/>
            <person name="Huettel B."/>
            <person name="Barry K.W."/>
            <person name="Haridas S."/>
            <person name="Chen C."/>
            <person name="Bauer D."/>
            <person name="Andreopoulos W."/>
            <person name="Pangilinan J."/>
            <person name="LaButti K."/>
            <person name="Riley R."/>
            <person name="Lipzen A."/>
            <person name="Clum A."/>
            <person name="Drula E."/>
            <person name="Henrissat B."/>
            <person name="Kohler A."/>
            <person name="Grigoriev I.V."/>
            <person name="Martin F.M."/>
            <person name="Hacquard S."/>
        </authorList>
    </citation>
    <scope>NUCLEOTIDE SEQUENCE</scope>
    <source>
        <strain evidence="7">MPI-CAGE-AT-0016</strain>
    </source>
</reference>
<evidence type="ECO:0000256" key="4">
    <source>
        <dbReference type="ARBA" id="ARBA00023136"/>
    </source>
</evidence>
<dbReference type="EMBL" id="JAGPXD010000002">
    <property type="protein sequence ID" value="KAH7369160.1"/>
    <property type="molecule type" value="Genomic_DNA"/>
</dbReference>
<keyword evidence="2 6" id="KW-0812">Transmembrane</keyword>
<evidence type="ECO:0000256" key="1">
    <source>
        <dbReference type="ARBA" id="ARBA00004141"/>
    </source>
</evidence>
<evidence type="ECO:0000256" key="2">
    <source>
        <dbReference type="ARBA" id="ARBA00022692"/>
    </source>
</evidence>
<name>A0A8K0TPT3_9PEZI</name>
<dbReference type="Pfam" id="PF04193">
    <property type="entry name" value="PQ-loop"/>
    <property type="match status" value="2"/>
</dbReference>
<dbReference type="PANTHER" id="PTHR16201">
    <property type="entry name" value="SEVEN TRANSMEMBRANE PROTEIN 1-RELATED"/>
    <property type="match status" value="1"/>
</dbReference>
<feature type="transmembrane region" description="Helical" evidence="6">
    <location>
        <begin position="162"/>
        <end position="182"/>
    </location>
</feature>
<keyword evidence="8" id="KW-1185">Reference proteome</keyword>
<dbReference type="Proteomes" id="UP000813385">
    <property type="component" value="Unassembled WGS sequence"/>
</dbReference>
<keyword evidence="3 6" id="KW-1133">Transmembrane helix</keyword>
<evidence type="ECO:0000256" key="5">
    <source>
        <dbReference type="SAM" id="MobiDB-lite"/>
    </source>
</evidence>